<feature type="region of interest" description="Disordered" evidence="2">
    <location>
        <begin position="173"/>
        <end position="201"/>
    </location>
</feature>
<keyword evidence="5" id="KW-1185">Reference proteome</keyword>
<dbReference type="Proteomes" id="UP001367676">
    <property type="component" value="Unassembled WGS sequence"/>
</dbReference>
<protein>
    <recommendedName>
        <fullName evidence="3">Ras-associating domain-containing protein</fullName>
    </recommendedName>
</protein>
<dbReference type="Pfam" id="PF21712">
    <property type="entry name" value="RASSF8-10_RA"/>
    <property type="match status" value="1"/>
</dbReference>
<name>A0AAN9Y0V4_9HEMI</name>
<reference evidence="4 5" key="1">
    <citation type="submission" date="2024-03" db="EMBL/GenBank/DDBJ databases">
        <title>Adaptation during the transition from Ophiocordyceps entomopathogen to insect associate is accompanied by gene loss and intensified selection.</title>
        <authorList>
            <person name="Ward C.M."/>
            <person name="Onetto C.A."/>
            <person name="Borneman A.R."/>
        </authorList>
    </citation>
    <scope>NUCLEOTIDE SEQUENCE [LARGE SCALE GENOMIC DNA]</scope>
    <source>
        <strain evidence="4">AWRI1</strain>
        <tissue evidence="4">Single Adult Female</tissue>
    </source>
</reference>
<dbReference type="GO" id="GO:0007165">
    <property type="term" value="P:signal transduction"/>
    <property type="evidence" value="ECO:0007669"/>
    <property type="project" value="InterPro"/>
</dbReference>
<feature type="compositionally biased region" description="Polar residues" evidence="2">
    <location>
        <begin position="87"/>
        <end position="106"/>
    </location>
</feature>
<dbReference type="InterPro" id="IPR029071">
    <property type="entry name" value="Ubiquitin-like_domsf"/>
</dbReference>
<evidence type="ECO:0000256" key="2">
    <source>
        <dbReference type="SAM" id="MobiDB-lite"/>
    </source>
</evidence>
<feature type="domain" description="Ras-associating" evidence="3">
    <location>
        <begin position="1"/>
        <end position="82"/>
    </location>
</feature>
<dbReference type="PANTHER" id="PTHR15286:SF6">
    <property type="entry name" value="GH01133P"/>
    <property type="match status" value="1"/>
</dbReference>
<dbReference type="CDD" id="cd16134">
    <property type="entry name" value="RA_RASSF8"/>
    <property type="match status" value="1"/>
</dbReference>
<gene>
    <name evidence="4" type="ORF">V9T40_000886</name>
</gene>
<dbReference type="InterPro" id="IPR033593">
    <property type="entry name" value="N-RASSF"/>
</dbReference>
<evidence type="ECO:0000313" key="5">
    <source>
        <dbReference type="Proteomes" id="UP001367676"/>
    </source>
</evidence>
<feature type="coiled-coil region" evidence="1">
    <location>
        <begin position="397"/>
        <end position="459"/>
    </location>
</feature>
<accession>A0AAN9Y0V4</accession>
<feature type="region of interest" description="Disordered" evidence="2">
    <location>
        <begin position="87"/>
        <end position="109"/>
    </location>
</feature>
<dbReference type="PANTHER" id="PTHR15286">
    <property type="entry name" value="RAS-ASSOCIATING DOMAIN CONTAINING PROTEIN"/>
    <property type="match status" value="1"/>
</dbReference>
<comment type="caution">
    <text evidence="4">The sequence shown here is derived from an EMBL/GenBank/DDBJ whole genome shotgun (WGS) entry which is preliminary data.</text>
</comment>
<evidence type="ECO:0000313" key="4">
    <source>
        <dbReference type="EMBL" id="KAK7580257.1"/>
    </source>
</evidence>
<dbReference type="EMBL" id="JBBCAQ010000034">
    <property type="protein sequence ID" value="KAK7580257.1"/>
    <property type="molecule type" value="Genomic_DNA"/>
</dbReference>
<dbReference type="InterPro" id="IPR048945">
    <property type="entry name" value="RASSF8/10_RA"/>
</dbReference>
<dbReference type="InterPro" id="IPR048944">
    <property type="entry name" value="RASSF8_RA"/>
</dbReference>
<proteinExistence type="predicted"/>
<evidence type="ECO:0000259" key="3">
    <source>
        <dbReference type="PROSITE" id="PS50200"/>
    </source>
</evidence>
<dbReference type="SUPFAM" id="SSF54236">
    <property type="entry name" value="Ubiquitin-like"/>
    <property type="match status" value="1"/>
</dbReference>
<sequence>MELKVWVEGIQRIVCGVTENTTCQDVVYALAHATGRTGRFTLTERWRNNERLLAPHEHPLKVLLKWGEYSNDVQFILQHSVGNTSGQSLNISSPVSPNSLHTQSPERNVDTRKSLTFSNHHRTENIGIVKGVPKQTPPSEIKHENQAQKINEDKYYVSPSSFSKSLKSCNENGPVHISPSGNQNVNFRKTPPSYRDPPDPNTPYVRILPPYRDPPPPALNTSKNINKFVNSSESTVKIASMRSLKDDYQNDAECGDSLVYMSQYRDLLRLINYQKDKLSSQQAELTKYDAEIMYWETKTKEQQHQMEILAKDAARVDAALKQVDEQLRAMGPVEEEMEIVKQQDRTLKSELTLLRSKLANCETELLLCKNKIRLLLDEIKMEQRILARESDERNHIERSTLAEVERLQLQVEQAKHDAEMAAQIGDSLNKEVAVLEATIYEKKRQVEKLVNDMKEANLQSLAISPPEELKIILEGAQFSKPGSTRRMIGSPRQLENAVPTSKNPHGVWV</sequence>
<dbReference type="SMART" id="SM00314">
    <property type="entry name" value="RA"/>
    <property type="match status" value="1"/>
</dbReference>
<organism evidence="4 5">
    <name type="scientific">Parthenolecanium corni</name>
    <dbReference type="NCBI Taxonomy" id="536013"/>
    <lineage>
        <taxon>Eukaryota</taxon>
        <taxon>Metazoa</taxon>
        <taxon>Ecdysozoa</taxon>
        <taxon>Arthropoda</taxon>
        <taxon>Hexapoda</taxon>
        <taxon>Insecta</taxon>
        <taxon>Pterygota</taxon>
        <taxon>Neoptera</taxon>
        <taxon>Paraneoptera</taxon>
        <taxon>Hemiptera</taxon>
        <taxon>Sternorrhyncha</taxon>
        <taxon>Coccoidea</taxon>
        <taxon>Coccidae</taxon>
        <taxon>Parthenolecanium</taxon>
    </lineage>
</organism>
<dbReference type="InterPro" id="IPR000159">
    <property type="entry name" value="RA_dom"/>
</dbReference>
<keyword evidence="1" id="KW-0175">Coiled coil</keyword>
<evidence type="ECO:0000256" key="1">
    <source>
        <dbReference type="SAM" id="Coils"/>
    </source>
</evidence>
<dbReference type="AlphaFoldDB" id="A0AAN9Y0V4"/>
<dbReference type="Gene3D" id="3.10.20.90">
    <property type="entry name" value="Phosphatidylinositol 3-kinase Catalytic Subunit, Chain A, domain 1"/>
    <property type="match status" value="1"/>
</dbReference>
<dbReference type="PROSITE" id="PS50200">
    <property type="entry name" value="RA"/>
    <property type="match status" value="1"/>
</dbReference>